<evidence type="ECO:0000313" key="1">
    <source>
        <dbReference type="EMBL" id="PQJ61214.1"/>
    </source>
</evidence>
<organism evidence="1 2">
    <name type="scientific">Vibrio chagasii</name>
    <dbReference type="NCBI Taxonomy" id="170679"/>
    <lineage>
        <taxon>Bacteria</taxon>
        <taxon>Pseudomonadati</taxon>
        <taxon>Pseudomonadota</taxon>
        <taxon>Gammaproteobacteria</taxon>
        <taxon>Vibrionales</taxon>
        <taxon>Vibrionaceae</taxon>
        <taxon>Vibrio</taxon>
    </lineage>
</organism>
<accession>A0A2S7VGB7</accession>
<dbReference type="AlphaFoldDB" id="A0A2S7VGB7"/>
<reference evidence="1 2" key="1">
    <citation type="submission" date="2016-12" db="EMBL/GenBank/DDBJ databases">
        <title>Diversity of luminous bacteria.</title>
        <authorList>
            <person name="Yoshizawa S."/>
            <person name="Kogure K."/>
        </authorList>
    </citation>
    <scope>NUCLEOTIDE SEQUENCE [LARGE SCALE GENOMIC DNA]</scope>
    <source>
        <strain evidence="1 2">LC2-408</strain>
    </source>
</reference>
<evidence type="ECO:0000313" key="2">
    <source>
        <dbReference type="Proteomes" id="UP000238707"/>
    </source>
</evidence>
<sequence>MEQVAGKLSLCPKLNTPVGSVKGGVYTDTTGVVGMEAAGSVGNTAIKGNVEASMKSVIANISDIDTKINNAIRNKYQV</sequence>
<gene>
    <name evidence="1" type="ORF">BTO10_18020</name>
</gene>
<dbReference type="Proteomes" id="UP000238707">
    <property type="component" value="Unassembled WGS sequence"/>
</dbReference>
<keyword evidence="2" id="KW-1185">Reference proteome</keyword>
<dbReference type="EMBL" id="MSCI01000002">
    <property type="protein sequence ID" value="PQJ61214.1"/>
    <property type="molecule type" value="Genomic_DNA"/>
</dbReference>
<comment type="caution">
    <text evidence="1">The sequence shown here is derived from an EMBL/GenBank/DDBJ whole genome shotgun (WGS) entry which is preliminary data.</text>
</comment>
<proteinExistence type="predicted"/>
<name>A0A2S7VGB7_9VIBR</name>
<protein>
    <submittedName>
        <fullName evidence="1">Uncharacterized protein</fullName>
    </submittedName>
</protein>